<dbReference type="PANTHER" id="PTHR13224">
    <property type="entry name" value="THYROID HORMONE RECEPTOR-ASSOCIATED PROTEIN-RELATED"/>
    <property type="match status" value="1"/>
</dbReference>
<dbReference type="InterPro" id="IPR048339">
    <property type="entry name" value="Mediator_Med16_C"/>
</dbReference>
<protein>
    <recommendedName>
        <fullName evidence="3 11">Mediator of RNA polymerase II transcription subunit 16</fullName>
    </recommendedName>
    <alternativeName>
        <fullName evidence="10 11">Mediator complex subunit 16</fullName>
    </alternativeName>
</protein>
<evidence type="ECO:0000256" key="1">
    <source>
        <dbReference type="ARBA" id="ARBA00004123"/>
    </source>
</evidence>
<comment type="subcellular location">
    <subcellularLocation>
        <location evidence="1 11">Nucleus</location>
    </subcellularLocation>
</comment>
<comment type="subunit">
    <text evidence="11">Component of the Mediator complex.</text>
</comment>
<keyword evidence="9 11" id="KW-0539">Nucleus</keyword>
<gene>
    <name evidence="11" type="primary">MED16</name>
    <name evidence="15" type="ORF">GSLYS_00019706001</name>
</gene>
<dbReference type="Pfam" id="PF20718">
    <property type="entry name" value="Med16_bridge"/>
    <property type="match status" value="1"/>
</dbReference>
<reference evidence="15 16" key="1">
    <citation type="submission" date="2024-04" db="EMBL/GenBank/DDBJ databases">
        <authorList>
            <consortium name="Genoscope - CEA"/>
            <person name="William W."/>
        </authorList>
    </citation>
    <scope>NUCLEOTIDE SEQUENCE [LARGE SCALE GENOMIC DNA]</scope>
</reference>
<keyword evidence="4" id="KW-0853">WD repeat</keyword>
<evidence type="ECO:0000259" key="12">
    <source>
        <dbReference type="Pfam" id="PF11635"/>
    </source>
</evidence>
<evidence type="ECO:0000313" key="15">
    <source>
        <dbReference type="EMBL" id="CAL1546329.1"/>
    </source>
</evidence>
<dbReference type="AlphaFoldDB" id="A0AAV2IH05"/>
<dbReference type="SUPFAM" id="SSF50978">
    <property type="entry name" value="WD40 repeat-like"/>
    <property type="match status" value="1"/>
</dbReference>
<evidence type="ECO:0000256" key="8">
    <source>
        <dbReference type="ARBA" id="ARBA00023163"/>
    </source>
</evidence>
<evidence type="ECO:0000259" key="14">
    <source>
        <dbReference type="Pfam" id="PF20719"/>
    </source>
</evidence>
<dbReference type="Pfam" id="PF20719">
    <property type="entry name" value="Med16_C"/>
    <property type="match status" value="1"/>
</dbReference>
<evidence type="ECO:0000256" key="10">
    <source>
        <dbReference type="ARBA" id="ARBA00032015"/>
    </source>
</evidence>
<keyword evidence="8 11" id="KW-0804">Transcription</keyword>
<evidence type="ECO:0000256" key="9">
    <source>
        <dbReference type="ARBA" id="ARBA00023242"/>
    </source>
</evidence>
<dbReference type="InterPro" id="IPR048338">
    <property type="entry name" value="Mediator_Med16"/>
</dbReference>
<feature type="domain" description="Mediator complex subunit Med16 N-terminal" evidence="12">
    <location>
        <begin position="115"/>
        <end position="387"/>
    </location>
</feature>
<dbReference type="InterPro" id="IPR048616">
    <property type="entry name" value="MED16_bridge"/>
</dbReference>
<organism evidence="15 16">
    <name type="scientific">Lymnaea stagnalis</name>
    <name type="common">Great pond snail</name>
    <name type="synonym">Helix stagnalis</name>
    <dbReference type="NCBI Taxonomy" id="6523"/>
    <lineage>
        <taxon>Eukaryota</taxon>
        <taxon>Metazoa</taxon>
        <taxon>Spiralia</taxon>
        <taxon>Lophotrochozoa</taxon>
        <taxon>Mollusca</taxon>
        <taxon>Gastropoda</taxon>
        <taxon>Heterobranchia</taxon>
        <taxon>Euthyneura</taxon>
        <taxon>Panpulmonata</taxon>
        <taxon>Hygrophila</taxon>
        <taxon>Lymnaeoidea</taxon>
        <taxon>Lymnaeidae</taxon>
        <taxon>Lymnaea</taxon>
    </lineage>
</organism>
<evidence type="ECO:0000256" key="5">
    <source>
        <dbReference type="ARBA" id="ARBA00022737"/>
    </source>
</evidence>
<evidence type="ECO:0000256" key="7">
    <source>
        <dbReference type="ARBA" id="ARBA00023159"/>
    </source>
</evidence>
<name>A0AAV2IH05_LYMST</name>
<evidence type="ECO:0000256" key="6">
    <source>
        <dbReference type="ARBA" id="ARBA00023015"/>
    </source>
</evidence>
<feature type="domain" description="Mediator of RNA polymerase II transcription subunit 16 central helical bridge" evidence="13">
    <location>
        <begin position="466"/>
        <end position="668"/>
    </location>
</feature>
<dbReference type="GO" id="GO:0016592">
    <property type="term" value="C:mediator complex"/>
    <property type="evidence" value="ECO:0007669"/>
    <property type="project" value="InterPro"/>
</dbReference>
<accession>A0AAV2IH05</accession>
<comment type="caution">
    <text evidence="15">The sequence shown here is derived from an EMBL/GenBank/DDBJ whole genome shotgun (WGS) entry which is preliminary data.</text>
</comment>
<feature type="domain" description="Mediator complex subunit 16 C-terminal" evidence="14">
    <location>
        <begin position="778"/>
        <end position="840"/>
    </location>
</feature>
<evidence type="ECO:0000259" key="13">
    <source>
        <dbReference type="Pfam" id="PF20718"/>
    </source>
</evidence>
<sequence length="854" mass="96262">MELVYSIDFKSFSKQTDFSCDEKICCSLSCRNIVAFSRARKADNDGDKLDICYEVCVVDLDKPWQKYEVTTYPSPVKYMRWDPAGMTLLVVNAAGRFSLWKMKSSLINSWEESGFVDMDKEEILVLAWLHNGAQTLFNPEARDLINYWEKFTRAKMTPSVTQFGKKPVDGWIAITSTGMIHVGLIPEKGSTLVTAKASLGQTNTHIIQADVAFVPDGQILIATSDGQLSSSVHCYVATVSLKNHFCSIRCSASASFFLKKHLVPDGGHEEPRLTRLSFLSRENSEVLLACWGTSQYSCVEAWHLIEQTIPLNRMFQNAAVTEFAYKTKRWIHKSSFIQPSGLTDIARPKLPISRSFNMESTNFLSYFACTYRDGTIKIVHRQSYQVIYTASMDQLINLKTLVPSDPSTLEPPDKQARLSAPHLVSVVQTNTGCGLVGLGEGRLYLFRMFNSRDGSLQMMLPFVVLMLEYTMFVGLDVWDVLLAVRQGMIEGIVERLSSNFQKQSAAFQELLQQRLLRLKMALYSCLGPGNQKAADCRAMITLHSITTVLKSCLRPKSITAQDKGLAEKLSTLCSVSVEKDLDQMTKTLDVDEFILDTFKKSAVGTTKSSETSLQALQPFIQWITDFILHLLAAVSMYPTYPAYPGSTLLKSPQVLCTLRELLIIIRVWGKLNPACLPVFMTTVSMDPLSYLFLLVTRAWVTIREGVNIETDQSFLDDCCSLPSEMLVPNYKKTYGEKMNCYLAFSQPFPINYQFGVEPDFLFSPRYSSRMFPLDLCLDADQKYDCVRQIQLGVHPREPLRECVRCHSLSLKRKPSATKSSLLRAWELRFVKACLCGGHWKLQMLPPLASSLGQK</sequence>
<dbReference type="EMBL" id="CAXITT010000799">
    <property type="protein sequence ID" value="CAL1546329.1"/>
    <property type="molecule type" value="Genomic_DNA"/>
</dbReference>
<comment type="similarity">
    <text evidence="2 11">Belongs to the Mediator complex subunit 16 family.</text>
</comment>
<dbReference type="PANTHER" id="PTHR13224:SF6">
    <property type="entry name" value="MEDIATOR OF RNA POLYMERASE II TRANSCRIPTION SUBUNIT 16"/>
    <property type="match status" value="1"/>
</dbReference>
<comment type="function">
    <text evidence="11">Component of the Mediator complex, a coactivator involved in the regulated transcription of nearly all RNA polymerase II-dependent genes. Mediator functions as a bridge to convey information from gene-specific regulatory proteins to the basal RNA polymerase II transcription machinery. Mediator is recruited to promoters by direct interactions with regulatory proteins and serves as a scaffold for the assembly of a functional preinitiation complex with RNA polymerase II and the general transcription factors.</text>
</comment>
<keyword evidence="6 11" id="KW-0805">Transcription regulation</keyword>
<dbReference type="GO" id="GO:0045893">
    <property type="term" value="P:positive regulation of DNA-templated transcription"/>
    <property type="evidence" value="ECO:0007669"/>
    <property type="project" value="TreeGrafter"/>
</dbReference>
<evidence type="ECO:0000256" key="2">
    <source>
        <dbReference type="ARBA" id="ARBA00006543"/>
    </source>
</evidence>
<evidence type="ECO:0000256" key="3">
    <source>
        <dbReference type="ARBA" id="ARBA00019614"/>
    </source>
</evidence>
<dbReference type="InterPro" id="IPR021665">
    <property type="entry name" value="Mediator_Med16_N"/>
</dbReference>
<proteinExistence type="inferred from homology"/>
<evidence type="ECO:0000256" key="11">
    <source>
        <dbReference type="RuleBase" id="RU364149"/>
    </source>
</evidence>
<evidence type="ECO:0000256" key="4">
    <source>
        <dbReference type="ARBA" id="ARBA00022574"/>
    </source>
</evidence>
<keyword evidence="5" id="KW-0677">Repeat</keyword>
<dbReference type="Pfam" id="PF11635">
    <property type="entry name" value="Med16_N"/>
    <property type="match status" value="1"/>
</dbReference>
<dbReference type="Proteomes" id="UP001497497">
    <property type="component" value="Unassembled WGS sequence"/>
</dbReference>
<keyword evidence="7 11" id="KW-0010">Activator</keyword>
<dbReference type="InterPro" id="IPR036322">
    <property type="entry name" value="WD40_repeat_dom_sf"/>
</dbReference>
<evidence type="ECO:0000313" key="16">
    <source>
        <dbReference type="Proteomes" id="UP001497497"/>
    </source>
</evidence>
<keyword evidence="16" id="KW-1185">Reference proteome</keyword>